<accession>A0A8A3PQS1</accession>
<feature type="transmembrane region" description="Helical" evidence="1">
    <location>
        <begin position="201"/>
        <end position="225"/>
    </location>
</feature>
<feature type="transmembrane region" description="Helical" evidence="1">
    <location>
        <begin position="348"/>
        <end position="368"/>
    </location>
</feature>
<dbReference type="EMBL" id="CP063413">
    <property type="protein sequence ID" value="QSZ37500.1"/>
    <property type="molecule type" value="Genomic_DNA"/>
</dbReference>
<feature type="transmembrane region" description="Helical" evidence="1">
    <location>
        <begin position="144"/>
        <end position="166"/>
    </location>
</feature>
<feature type="transmembrane region" description="Helical" evidence="1">
    <location>
        <begin position="76"/>
        <end position="98"/>
    </location>
</feature>
<sequence>MMEFSRPLTVDMDMDMDINIENTSNEQWEGQFKVRGYELSNDTEDLSWKRAVSWILFSSVSIYTNKLLLVQHGFHYPLTVSTFYLVLFSFTSFIASKYKTSVINPDRAVNSFQFARSRIWIWMILASFTSAVSLPLLMEALLHISSLPVIVMCFPIVYLAESISLFIFSSSYRHQKPLSLETLGIAFSTTVILYNEYRLTVPGIICGVVAFMMMGLCRAFLTIALDGVNANEHESPSYYHAYISMTIIFGLLISGFPAFTHEANIVHFRPRWDIVVLFFIASSSAVGTAVSGTSFLVYSPIEISAGKSLPRNLPFPVWRVFVSGSSSALVILTSLMFGPVSVISWVQLNAYCLAILCLVGFSQVHIFWEEISNSIQRHLAHSSDTGSGGVLKKRHTLLLSVSSIALLTFLLNAMSFAQLAGLSPGPSPTIDTTYTSESSAFDIVVSAYTESPESITRMLSAIKSTSYLSSLNPRVIIYTKGPAASLSALQNSTGADIVEQLPNRGREGGTYLHHIVSHWDDLATQTMFIQAHAHNIRELIPRINSYLVPQTGMLSLGFSEGTCSCPNCDDRFGWQDDWSIVPTLYERIYGSACTDSTSLLMSYKGQFVASARRIRGIGRGIYEGLLTTITSEGGWSHDPRLVEANDSPDNPSFGFTVERIWGLLMQCASDERVAMKCPSMLSGMTRGGDVGDCQCLDHLK</sequence>
<name>A0A8A3PQS1_9HELO</name>
<reference evidence="2" key="1">
    <citation type="submission" date="2020-10" db="EMBL/GenBank/DDBJ databases">
        <title>Genome Sequence of Monilinia vaccinii-corymbosi Sheds Light on Mummy Berry Disease Infection of Blueberry and Mating Type.</title>
        <authorList>
            <person name="Yow A.G."/>
            <person name="Zhang Y."/>
            <person name="Bansal K."/>
            <person name="Eacker S.M."/>
            <person name="Sullivan S."/>
            <person name="Liachko I."/>
            <person name="Cubeta M.A."/>
            <person name="Rollins J.A."/>
            <person name="Ashrafi H."/>
        </authorList>
    </citation>
    <scope>NUCLEOTIDE SEQUENCE</scope>
    <source>
        <strain evidence="2">RL-1</strain>
    </source>
</reference>
<dbReference type="AlphaFoldDB" id="A0A8A3PQS1"/>
<proteinExistence type="predicted"/>
<evidence type="ECO:0000313" key="2">
    <source>
        <dbReference type="EMBL" id="QSZ37500.1"/>
    </source>
</evidence>
<dbReference type="PANTHER" id="PTHR37490:SF1">
    <property type="entry name" value="GLYCOSYLTRANSFERASE 2-LIKE DOMAIN-CONTAINING PROTEIN"/>
    <property type="match status" value="1"/>
</dbReference>
<feature type="transmembrane region" description="Helical" evidence="1">
    <location>
        <begin position="320"/>
        <end position="342"/>
    </location>
</feature>
<feature type="transmembrane region" description="Helical" evidence="1">
    <location>
        <begin position="178"/>
        <end position="195"/>
    </location>
</feature>
<dbReference type="PANTHER" id="PTHR37490">
    <property type="entry name" value="EXPRESSED PROTEIN"/>
    <property type="match status" value="1"/>
</dbReference>
<keyword evidence="3" id="KW-1185">Reference proteome</keyword>
<feature type="transmembrane region" description="Helical" evidence="1">
    <location>
        <begin position="119"/>
        <end position="138"/>
    </location>
</feature>
<dbReference type="OrthoDB" id="28755at2759"/>
<dbReference type="Proteomes" id="UP000672032">
    <property type="component" value="Chromosome 9"/>
</dbReference>
<feature type="transmembrane region" description="Helical" evidence="1">
    <location>
        <begin position="274"/>
        <end position="299"/>
    </location>
</feature>
<keyword evidence="1" id="KW-0472">Membrane</keyword>
<keyword evidence="1" id="KW-0812">Transmembrane</keyword>
<feature type="transmembrane region" description="Helical" evidence="1">
    <location>
        <begin position="237"/>
        <end position="259"/>
    </location>
</feature>
<protein>
    <submittedName>
        <fullName evidence="2">Uncharacterized protein</fullName>
    </submittedName>
</protein>
<feature type="transmembrane region" description="Helical" evidence="1">
    <location>
        <begin position="397"/>
        <end position="417"/>
    </location>
</feature>
<evidence type="ECO:0000256" key="1">
    <source>
        <dbReference type="SAM" id="Phobius"/>
    </source>
</evidence>
<organism evidence="2 3">
    <name type="scientific">Monilinia vaccinii-corymbosi</name>
    <dbReference type="NCBI Taxonomy" id="61207"/>
    <lineage>
        <taxon>Eukaryota</taxon>
        <taxon>Fungi</taxon>
        <taxon>Dikarya</taxon>
        <taxon>Ascomycota</taxon>
        <taxon>Pezizomycotina</taxon>
        <taxon>Leotiomycetes</taxon>
        <taxon>Helotiales</taxon>
        <taxon>Sclerotiniaceae</taxon>
        <taxon>Monilinia</taxon>
    </lineage>
</organism>
<gene>
    <name evidence="2" type="ORF">DSL72_008598</name>
</gene>
<keyword evidence="1" id="KW-1133">Transmembrane helix</keyword>
<evidence type="ECO:0000313" key="3">
    <source>
        <dbReference type="Proteomes" id="UP000672032"/>
    </source>
</evidence>